<protein>
    <recommendedName>
        <fullName evidence="2">HD/PDEase domain-containing protein</fullName>
    </recommendedName>
</protein>
<gene>
    <name evidence="3" type="ORF">HNP65_000464</name>
</gene>
<dbReference type="PANTHER" id="PTHR36442:SF1">
    <property type="entry name" value="CYCLIC-DI-AMP PHOSPHODIESTERASE PGPH"/>
    <property type="match status" value="1"/>
</dbReference>
<evidence type="ECO:0000256" key="1">
    <source>
        <dbReference type="SAM" id="Phobius"/>
    </source>
</evidence>
<dbReference type="SUPFAM" id="SSF109604">
    <property type="entry name" value="HD-domain/PDEase-like"/>
    <property type="match status" value="1"/>
</dbReference>
<sequence length="459" mass="53145">MKKIPLKNFDGVIVSFITVTLLNFFDFNIIKAIYEFIFLIIVWHLVIEKVFEEVYYFRLHKLYKNTFYFLFIFGVFITYISIKRFDLTLSPFLISSLLLTLLTSYIAGFSAGILQSILIAFHINDFYSAIYMISQILLMNFLIRNINRRIEIAKSAVFTSFLSLILLLDQIPLKPLYLNIYDISYGVLNPFISTIIILGTLPYIEYFTRIYSNIGISELANMNHPLLKRLSLQAPGTYYHSIMVATLAEAAAERIGANSTFARVASYFHDIGKMIRPYFFVENIPDNQENPHDSISPFLSHLILEDHVKSGIELARKYRLPLTIEFIIPQHHGTRVQKYFYHKAKEIEENVSEDSFRYPGPKPQFKEAGIIMLADSVEAALKSLNSSNYQRIKDLVENIVSSIYNERQLDESGLNLKELELIIDEFIKVIVNITKARIEYPKEEIKKVVQANDNNKQTN</sequence>
<dbReference type="NCBIfam" id="TIGR00277">
    <property type="entry name" value="HDIG"/>
    <property type="match status" value="1"/>
</dbReference>
<dbReference type="RefSeq" id="WP_184618774.1">
    <property type="nucleotide sequence ID" value="NZ_JACHEX010000001.1"/>
</dbReference>
<dbReference type="InterPro" id="IPR011621">
    <property type="entry name" value="Metal-dep_PHydrolase_7TM_intra"/>
</dbReference>
<feature type="transmembrane region" description="Helical" evidence="1">
    <location>
        <begin position="65"/>
        <end position="82"/>
    </location>
</feature>
<dbReference type="Gene3D" id="1.10.3210.10">
    <property type="entry name" value="Hypothetical protein af1432"/>
    <property type="match status" value="1"/>
</dbReference>
<proteinExistence type="predicted"/>
<feature type="transmembrane region" description="Helical" evidence="1">
    <location>
        <begin position="12"/>
        <end position="45"/>
    </location>
</feature>
<dbReference type="InterPro" id="IPR006675">
    <property type="entry name" value="HDIG_dom"/>
</dbReference>
<dbReference type="EMBL" id="JACHEX010000001">
    <property type="protein sequence ID" value="MBB6062042.1"/>
    <property type="molecule type" value="Genomic_DNA"/>
</dbReference>
<dbReference type="InterPro" id="IPR003607">
    <property type="entry name" value="HD/PDEase_dom"/>
</dbReference>
<keyword evidence="1" id="KW-0472">Membrane</keyword>
<dbReference type="Proteomes" id="UP000555828">
    <property type="component" value="Unassembled WGS sequence"/>
</dbReference>
<dbReference type="InterPro" id="IPR006674">
    <property type="entry name" value="HD_domain"/>
</dbReference>
<evidence type="ECO:0000313" key="3">
    <source>
        <dbReference type="EMBL" id="MBB6062042.1"/>
    </source>
</evidence>
<keyword evidence="4" id="KW-1185">Reference proteome</keyword>
<dbReference type="InterPro" id="IPR052722">
    <property type="entry name" value="PgpH_phosphodiesterase"/>
</dbReference>
<dbReference type="AlphaFoldDB" id="A0A841GEQ8"/>
<dbReference type="SMART" id="SM00471">
    <property type="entry name" value="HDc"/>
    <property type="match status" value="1"/>
</dbReference>
<dbReference type="PANTHER" id="PTHR36442">
    <property type="entry name" value="CYCLIC-DI-AMP PHOSPHODIESTERASE PGPH"/>
    <property type="match status" value="1"/>
</dbReference>
<feature type="transmembrane region" description="Helical" evidence="1">
    <location>
        <begin position="94"/>
        <end position="120"/>
    </location>
</feature>
<accession>A0A841GEQ8</accession>
<reference evidence="3 4" key="1">
    <citation type="submission" date="2020-08" db="EMBL/GenBank/DDBJ databases">
        <title>Genomic Encyclopedia of Type Strains, Phase IV (KMG-IV): sequencing the most valuable type-strain genomes for metagenomic binning, comparative biology and taxonomic classification.</title>
        <authorList>
            <person name="Goeker M."/>
        </authorList>
    </citation>
    <scope>NUCLEOTIDE SEQUENCE [LARGE SCALE GENOMIC DNA]</scope>
    <source>
        <strain evidence="3 4">DSM 13481</strain>
    </source>
</reference>
<evidence type="ECO:0000313" key="4">
    <source>
        <dbReference type="Proteomes" id="UP000555828"/>
    </source>
</evidence>
<feature type="domain" description="HD/PDEase" evidence="2">
    <location>
        <begin position="233"/>
        <end position="389"/>
    </location>
</feature>
<evidence type="ECO:0000259" key="2">
    <source>
        <dbReference type="SMART" id="SM00471"/>
    </source>
</evidence>
<organism evidence="3 4">
    <name type="scientific">Thermosipho japonicus</name>
    <dbReference type="NCBI Taxonomy" id="90323"/>
    <lineage>
        <taxon>Bacteria</taxon>
        <taxon>Thermotogati</taxon>
        <taxon>Thermotogota</taxon>
        <taxon>Thermotogae</taxon>
        <taxon>Thermotogales</taxon>
        <taxon>Fervidobacteriaceae</taxon>
        <taxon>Thermosipho</taxon>
    </lineage>
</organism>
<dbReference type="Pfam" id="PF01966">
    <property type="entry name" value="HD"/>
    <property type="match status" value="1"/>
</dbReference>
<keyword evidence="1" id="KW-0812">Transmembrane</keyword>
<feature type="transmembrane region" description="Helical" evidence="1">
    <location>
        <begin position="126"/>
        <end position="143"/>
    </location>
</feature>
<feature type="transmembrane region" description="Helical" evidence="1">
    <location>
        <begin position="185"/>
        <end position="204"/>
    </location>
</feature>
<keyword evidence="1" id="KW-1133">Transmembrane helix</keyword>
<name>A0A841GEQ8_9BACT</name>
<dbReference type="CDD" id="cd00077">
    <property type="entry name" value="HDc"/>
    <property type="match status" value="1"/>
</dbReference>
<comment type="caution">
    <text evidence="3">The sequence shown here is derived from an EMBL/GenBank/DDBJ whole genome shotgun (WGS) entry which is preliminary data.</text>
</comment>
<feature type="transmembrane region" description="Helical" evidence="1">
    <location>
        <begin position="155"/>
        <end position="173"/>
    </location>
</feature>
<dbReference type="Pfam" id="PF07698">
    <property type="entry name" value="7TM-7TMR_HD"/>
    <property type="match status" value="1"/>
</dbReference>